<feature type="region of interest" description="Disordered" evidence="1">
    <location>
        <begin position="157"/>
        <end position="210"/>
    </location>
</feature>
<feature type="compositionally biased region" description="Polar residues" evidence="1">
    <location>
        <begin position="165"/>
        <end position="177"/>
    </location>
</feature>
<dbReference type="Proteomes" id="UP001209878">
    <property type="component" value="Unassembled WGS sequence"/>
</dbReference>
<evidence type="ECO:0000256" key="1">
    <source>
        <dbReference type="SAM" id="MobiDB-lite"/>
    </source>
</evidence>
<name>A0AAD9PFR3_RIDPI</name>
<accession>A0AAD9PFR3</accession>
<dbReference type="AlphaFoldDB" id="A0AAD9PFR3"/>
<dbReference type="EMBL" id="JAODUO010000004">
    <property type="protein sequence ID" value="KAK2193994.1"/>
    <property type="molecule type" value="Genomic_DNA"/>
</dbReference>
<protein>
    <submittedName>
        <fullName evidence="2">Uncharacterized protein</fullName>
    </submittedName>
</protein>
<comment type="caution">
    <text evidence="2">The sequence shown here is derived from an EMBL/GenBank/DDBJ whole genome shotgun (WGS) entry which is preliminary data.</text>
</comment>
<sequence>MRRRQWSVEWSRCRRSAARGVFGDLSTGGGDSAALCRSRRRHRQTRPIDRDMGRRASPGAMARNNRPSSSRSVKKRDTWDMLRGWQVNAIPDEEDETGIYCWGKRKTDVDPYTNFKLWTKLYRGWDPFLCDITTKCTAIENMSGFIDESLDDHLKKDATRKRDGSSQVAVESGTGNEDNALEHAETATEQTETAIEQAETTPGETEEVTSFSQAAANIQVICCSAYDIPYHTENNSDDL</sequence>
<gene>
    <name evidence="2" type="ORF">NP493_4g14021</name>
</gene>
<keyword evidence="3" id="KW-1185">Reference proteome</keyword>
<organism evidence="2 3">
    <name type="scientific">Ridgeia piscesae</name>
    <name type="common">Tubeworm</name>
    <dbReference type="NCBI Taxonomy" id="27915"/>
    <lineage>
        <taxon>Eukaryota</taxon>
        <taxon>Metazoa</taxon>
        <taxon>Spiralia</taxon>
        <taxon>Lophotrochozoa</taxon>
        <taxon>Annelida</taxon>
        <taxon>Polychaeta</taxon>
        <taxon>Sedentaria</taxon>
        <taxon>Canalipalpata</taxon>
        <taxon>Sabellida</taxon>
        <taxon>Siboglinidae</taxon>
        <taxon>Ridgeia</taxon>
    </lineage>
</organism>
<proteinExistence type="predicted"/>
<feature type="region of interest" description="Disordered" evidence="1">
    <location>
        <begin position="30"/>
        <end position="75"/>
    </location>
</feature>
<evidence type="ECO:0000313" key="2">
    <source>
        <dbReference type="EMBL" id="KAK2193994.1"/>
    </source>
</evidence>
<reference evidence="2" key="1">
    <citation type="journal article" date="2023" name="Mol. Biol. Evol.">
        <title>Third-Generation Sequencing Reveals the Adaptive Role of the Epigenome in Three Deep-Sea Polychaetes.</title>
        <authorList>
            <person name="Perez M."/>
            <person name="Aroh O."/>
            <person name="Sun Y."/>
            <person name="Lan Y."/>
            <person name="Juniper S.K."/>
            <person name="Young C.R."/>
            <person name="Angers B."/>
            <person name="Qian P.Y."/>
        </authorList>
    </citation>
    <scope>NUCLEOTIDE SEQUENCE</scope>
    <source>
        <strain evidence="2">R07B-5</strain>
    </source>
</reference>
<feature type="compositionally biased region" description="Low complexity" evidence="1">
    <location>
        <begin position="187"/>
        <end position="201"/>
    </location>
</feature>
<evidence type="ECO:0000313" key="3">
    <source>
        <dbReference type="Proteomes" id="UP001209878"/>
    </source>
</evidence>